<dbReference type="PANTHER" id="PTHR15549">
    <property type="entry name" value="PAIRED IMMUNOGLOBULIN-LIKE TYPE 2 RECEPTOR"/>
    <property type="match status" value="1"/>
</dbReference>
<evidence type="ECO:0000313" key="7">
    <source>
        <dbReference type="EMBL" id="KAK4219143.1"/>
    </source>
</evidence>
<evidence type="ECO:0000256" key="5">
    <source>
        <dbReference type="SAM" id="MobiDB-lite"/>
    </source>
</evidence>
<dbReference type="AlphaFoldDB" id="A0AAN7BCQ6"/>
<feature type="transmembrane region" description="Helical" evidence="6">
    <location>
        <begin position="107"/>
        <end position="129"/>
    </location>
</feature>
<dbReference type="Proteomes" id="UP001301769">
    <property type="component" value="Unassembled WGS sequence"/>
</dbReference>
<evidence type="ECO:0000256" key="4">
    <source>
        <dbReference type="ARBA" id="ARBA00023136"/>
    </source>
</evidence>
<reference evidence="7" key="1">
    <citation type="journal article" date="2023" name="Mol. Phylogenet. Evol.">
        <title>Genome-scale phylogeny and comparative genomics of the fungal order Sordariales.</title>
        <authorList>
            <person name="Hensen N."/>
            <person name="Bonometti L."/>
            <person name="Westerberg I."/>
            <person name="Brannstrom I.O."/>
            <person name="Guillou S."/>
            <person name="Cros-Aarteil S."/>
            <person name="Calhoun S."/>
            <person name="Haridas S."/>
            <person name="Kuo A."/>
            <person name="Mondo S."/>
            <person name="Pangilinan J."/>
            <person name="Riley R."/>
            <person name="LaButti K."/>
            <person name="Andreopoulos B."/>
            <person name="Lipzen A."/>
            <person name="Chen C."/>
            <person name="Yan M."/>
            <person name="Daum C."/>
            <person name="Ng V."/>
            <person name="Clum A."/>
            <person name="Steindorff A."/>
            <person name="Ohm R.A."/>
            <person name="Martin F."/>
            <person name="Silar P."/>
            <person name="Natvig D.O."/>
            <person name="Lalanne C."/>
            <person name="Gautier V."/>
            <person name="Ament-Velasquez S.L."/>
            <person name="Kruys A."/>
            <person name="Hutchinson M.I."/>
            <person name="Powell A.J."/>
            <person name="Barry K."/>
            <person name="Miller A.N."/>
            <person name="Grigoriev I.V."/>
            <person name="Debuchy R."/>
            <person name="Gladieux P."/>
            <person name="Hiltunen Thoren M."/>
            <person name="Johannesson H."/>
        </authorList>
    </citation>
    <scope>NUCLEOTIDE SEQUENCE</scope>
    <source>
        <strain evidence="7">PSN293</strain>
    </source>
</reference>
<keyword evidence="2 6" id="KW-0812">Transmembrane</keyword>
<protein>
    <submittedName>
        <fullName evidence="7">Uncharacterized protein</fullName>
    </submittedName>
</protein>
<accession>A0AAN7BCQ6</accession>
<comment type="subcellular location">
    <subcellularLocation>
        <location evidence="1">Membrane</location>
        <topology evidence="1">Single-pass membrane protein</topology>
    </subcellularLocation>
</comment>
<organism evidence="7 8">
    <name type="scientific">Rhypophila decipiens</name>
    <dbReference type="NCBI Taxonomy" id="261697"/>
    <lineage>
        <taxon>Eukaryota</taxon>
        <taxon>Fungi</taxon>
        <taxon>Dikarya</taxon>
        <taxon>Ascomycota</taxon>
        <taxon>Pezizomycotina</taxon>
        <taxon>Sordariomycetes</taxon>
        <taxon>Sordariomycetidae</taxon>
        <taxon>Sordariales</taxon>
        <taxon>Naviculisporaceae</taxon>
        <taxon>Rhypophila</taxon>
    </lineage>
</organism>
<sequence length="328" mass="32928">MFGCPESLGNGCCSYGSTCAPNKKCISTIQESTTESAIVPLVPDGCTTSQISCAPSLGGGCCAVTQSCVRLEGDPPVGCAEVTVTPTASGITAVPTADAGLSAGAKAGISVGVIVIAGLVIGVATYMCLRRRRRRRSVAASSSANPRPGNVVGALIGGGAGGRDMTDLNSDSVSRPGVGLPGVAQDYFGPDPQIGPYSDAHHAQLSPGATPGAAERGGVPIMPHGPGDIAAPVEIDSREAQTSPGTLVSPGSDERGNNNTNHDNNGSNFQPPPSHVAFEGTFELYGSDPDPPRESVTPYIPSPGSHVSPSGETIPSPSPGIDSNTGRR</sequence>
<evidence type="ECO:0000256" key="3">
    <source>
        <dbReference type="ARBA" id="ARBA00022989"/>
    </source>
</evidence>
<dbReference type="GO" id="GO:0016020">
    <property type="term" value="C:membrane"/>
    <property type="evidence" value="ECO:0007669"/>
    <property type="project" value="UniProtKB-SubCell"/>
</dbReference>
<dbReference type="InterPro" id="IPR051694">
    <property type="entry name" value="Immunoregulatory_rcpt-like"/>
</dbReference>
<evidence type="ECO:0000256" key="2">
    <source>
        <dbReference type="ARBA" id="ARBA00022692"/>
    </source>
</evidence>
<evidence type="ECO:0000256" key="1">
    <source>
        <dbReference type="ARBA" id="ARBA00004167"/>
    </source>
</evidence>
<dbReference type="EMBL" id="MU858049">
    <property type="protein sequence ID" value="KAK4219143.1"/>
    <property type="molecule type" value="Genomic_DNA"/>
</dbReference>
<name>A0AAN7BCQ6_9PEZI</name>
<keyword evidence="8" id="KW-1185">Reference proteome</keyword>
<dbReference type="PANTHER" id="PTHR15549:SF26">
    <property type="entry name" value="AXIAL BUDDING PATTERN PROTEIN 2-RELATED"/>
    <property type="match status" value="1"/>
</dbReference>
<evidence type="ECO:0000313" key="8">
    <source>
        <dbReference type="Proteomes" id="UP001301769"/>
    </source>
</evidence>
<keyword evidence="4 6" id="KW-0472">Membrane</keyword>
<gene>
    <name evidence="7" type="ORF">QBC37DRAFT_410372</name>
</gene>
<comment type="caution">
    <text evidence="7">The sequence shown here is derived from an EMBL/GenBank/DDBJ whole genome shotgun (WGS) entry which is preliminary data.</text>
</comment>
<proteinExistence type="predicted"/>
<keyword evidence="3 6" id="KW-1133">Transmembrane helix</keyword>
<reference evidence="7" key="2">
    <citation type="submission" date="2023-05" db="EMBL/GenBank/DDBJ databases">
        <authorList>
            <consortium name="Lawrence Berkeley National Laboratory"/>
            <person name="Steindorff A."/>
            <person name="Hensen N."/>
            <person name="Bonometti L."/>
            <person name="Westerberg I."/>
            <person name="Brannstrom I.O."/>
            <person name="Guillou S."/>
            <person name="Cros-Aarteil S."/>
            <person name="Calhoun S."/>
            <person name="Haridas S."/>
            <person name="Kuo A."/>
            <person name="Mondo S."/>
            <person name="Pangilinan J."/>
            <person name="Riley R."/>
            <person name="Labutti K."/>
            <person name="Andreopoulos B."/>
            <person name="Lipzen A."/>
            <person name="Chen C."/>
            <person name="Yanf M."/>
            <person name="Daum C."/>
            <person name="Ng V."/>
            <person name="Clum A."/>
            <person name="Ohm R."/>
            <person name="Martin F."/>
            <person name="Silar P."/>
            <person name="Natvig D."/>
            <person name="Lalanne C."/>
            <person name="Gautier V."/>
            <person name="Ament-Velasquez S.L."/>
            <person name="Kruys A."/>
            <person name="Hutchinson M.I."/>
            <person name="Powell A.J."/>
            <person name="Barry K."/>
            <person name="Miller A.N."/>
            <person name="Grigoriev I.V."/>
            <person name="Debuchy R."/>
            <person name="Gladieux P."/>
            <person name="Thoren M.H."/>
            <person name="Johannesson H."/>
        </authorList>
    </citation>
    <scope>NUCLEOTIDE SEQUENCE</scope>
    <source>
        <strain evidence="7">PSN293</strain>
    </source>
</reference>
<feature type="compositionally biased region" description="Polar residues" evidence="5">
    <location>
        <begin position="305"/>
        <end position="328"/>
    </location>
</feature>
<dbReference type="GO" id="GO:0071944">
    <property type="term" value="C:cell periphery"/>
    <property type="evidence" value="ECO:0007669"/>
    <property type="project" value="UniProtKB-ARBA"/>
</dbReference>
<feature type="region of interest" description="Disordered" evidence="5">
    <location>
        <begin position="150"/>
        <end position="328"/>
    </location>
</feature>
<feature type="compositionally biased region" description="Low complexity" evidence="5">
    <location>
        <begin position="257"/>
        <end position="268"/>
    </location>
</feature>
<evidence type="ECO:0000256" key="6">
    <source>
        <dbReference type="SAM" id="Phobius"/>
    </source>
</evidence>